<keyword evidence="5" id="KW-1185">Reference proteome</keyword>
<dbReference type="InterPro" id="IPR052373">
    <property type="entry name" value="Gamma-glu_amide_hydrolase"/>
</dbReference>
<organism evidence="4 5">
    <name type="scientific">Endocarpon pusillum (strain Z07020 / HMAS-L-300199)</name>
    <name type="common">Lichen-forming fungus</name>
    <dbReference type="NCBI Taxonomy" id="1263415"/>
    <lineage>
        <taxon>Eukaryota</taxon>
        <taxon>Fungi</taxon>
        <taxon>Dikarya</taxon>
        <taxon>Ascomycota</taxon>
        <taxon>Pezizomycotina</taxon>
        <taxon>Eurotiomycetes</taxon>
        <taxon>Chaetothyriomycetidae</taxon>
        <taxon>Verrucariales</taxon>
        <taxon>Verrucariaceae</taxon>
        <taxon>Endocarpon</taxon>
    </lineage>
</organism>
<dbReference type="PANTHER" id="PTHR43187:SF1">
    <property type="entry name" value="GLUTAMINE AMIDOTRANSFERASE DUG3-RELATED"/>
    <property type="match status" value="1"/>
</dbReference>
<dbReference type="InterPro" id="IPR029055">
    <property type="entry name" value="Ntn_hydrolases_N"/>
</dbReference>
<evidence type="ECO:0000259" key="3">
    <source>
        <dbReference type="PROSITE" id="PS51278"/>
    </source>
</evidence>
<dbReference type="eggNOG" id="KOG1268">
    <property type="taxonomic scope" value="Eukaryota"/>
</dbReference>
<dbReference type="RefSeq" id="XP_007801416.1">
    <property type="nucleotide sequence ID" value="XM_007803225.1"/>
</dbReference>
<dbReference type="CDD" id="cd01908">
    <property type="entry name" value="YafJ"/>
    <property type="match status" value="1"/>
</dbReference>
<dbReference type="PANTHER" id="PTHR43187">
    <property type="entry name" value="GLUTAMINE AMIDOTRANSFERASE DUG3-RELATED"/>
    <property type="match status" value="1"/>
</dbReference>
<dbReference type="InterPro" id="IPR026869">
    <property type="entry name" value="EgtC-like"/>
</dbReference>
<dbReference type="HOGENOM" id="CLU_042555_1_1_1"/>
<dbReference type="GO" id="GO:0005737">
    <property type="term" value="C:cytoplasm"/>
    <property type="evidence" value="ECO:0007669"/>
    <property type="project" value="TreeGrafter"/>
</dbReference>
<proteinExistence type="predicted"/>
<feature type="domain" description="Glutamine amidotransferase type-2" evidence="3">
    <location>
        <begin position="14"/>
        <end position="346"/>
    </location>
</feature>
<dbReference type="SUPFAM" id="SSF56235">
    <property type="entry name" value="N-terminal nucleophile aminohydrolases (Ntn hydrolases)"/>
    <property type="match status" value="1"/>
</dbReference>
<dbReference type="GO" id="GO:0061672">
    <property type="term" value="C:glutathione hydrolase complex"/>
    <property type="evidence" value="ECO:0007669"/>
    <property type="project" value="TreeGrafter"/>
</dbReference>
<evidence type="ECO:0000313" key="4">
    <source>
        <dbReference type="EMBL" id="ERF72980.1"/>
    </source>
</evidence>
<sequence length="346" mass="38850">MCRWFVYISPEEPCLLSDVLIDPANALSKQCSEHYLPQLLPQGQEHELDDAEDALLKLRNSLLNMDGLGIAWYTQAAANYVKSVEGPRPALYKSQSPPFNDFNFRSLCGNTETKCLLAHIRATSGSIVAQVNSHPFVFGRHAFMHNGGISNFLDIRRDMSDLMSYDAYCNILGTTDSEHAAALYMTNLTAGGTKDTWEKQYPISDMFNAMNKTVVQIMELQKKQLGEKATPNSLNFCTTDGSKLIAIRFRNHVTQQPPSLYWSEFAGRTLNQKFPGNPDAPQKVNEEATKSDKDRIGKHTIVASEPTTYDEAEWHLISRNCALTVDEQGNEKEVPLEYDDSLNIRS</sequence>
<gene>
    <name evidence="4" type="ORF">EPUS_05061</name>
</gene>
<dbReference type="OMA" id="CSEHYLP"/>
<dbReference type="InterPro" id="IPR017932">
    <property type="entry name" value="GATase_2_dom"/>
</dbReference>
<accession>U1HR68</accession>
<dbReference type="Proteomes" id="UP000019373">
    <property type="component" value="Unassembled WGS sequence"/>
</dbReference>
<evidence type="ECO:0000256" key="1">
    <source>
        <dbReference type="ARBA" id="ARBA00022962"/>
    </source>
</evidence>
<dbReference type="GeneID" id="19240014"/>
<keyword evidence="1" id="KW-0315">Glutamine amidotransferase</keyword>
<dbReference type="PROSITE" id="PS51278">
    <property type="entry name" value="GATASE_TYPE_2"/>
    <property type="match status" value="1"/>
</dbReference>
<feature type="region of interest" description="Disordered" evidence="2">
    <location>
        <begin position="274"/>
        <end position="294"/>
    </location>
</feature>
<dbReference type="EMBL" id="KE721008">
    <property type="protein sequence ID" value="ERF72980.1"/>
    <property type="molecule type" value="Genomic_DNA"/>
</dbReference>
<reference evidence="5" key="1">
    <citation type="journal article" date="2014" name="BMC Genomics">
        <title>Genome characteristics reveal the impact of lichenization on lichen-forming fungus Endocarpon pusillum Hedwig (Verrucariales, Ascomycota).</title>
        <authorList>
            <person name="Wang Y.-Y."/>
            <person name="Liu B."/>
            <person name="Zhang X.-Y."/>
            <person name="Zhou Q.-M."/>
            <person name="Zhang T."/>
            <person name="Li H."/>
            <person name="Yu Y.-F."/>
            <person name="Zhang X.-L."/>
            <person name="Hao X.-Y."/>
            <person name="Wang M."/>
            <person name="Wang L."/>
            <person name="Wei J.-C."/>
        </authorList>
    </citation>
    <scope>NUCLEOTIDE SEQUENCE [LARGE SCALE GENOMIC DNA]</scope>
    <source>
        <strain evidence="5">Z07020 / HMAS-L-300199</strain>
    </source>
</reference>
<dbReference type="GO" id="GO:0006751">
    <property type="term" value="P:glutathione catabolic process"/>
    <property type="evidence" value="ECO:0007669"/>
    <property type="project" value="TreeGrafter"/>
</dbReference>
<dbReference type="GO" id="GO:0008242">
    <property type="term" value="F:omega peptidase activity"/>
    <property type="evidence" value="ECO:0007669"/>
    <property type="project" value="TreeGrafter"/>
</dbReference>
<evidence type="ECO:0000313" key="5">
    <source>
        <dbReference type="Proteomes" id="UP000019373"/>
    </source>
</evidence>
<dbReference type="Pfam" id="PF13230">
    <property type="entry name" value="GATase_4"/>
    <property type="match status" value="1"/>
</dbReference>
<evidence type="ECO:0000256" key="2">
    <source>
        <dbReference type="SAM" id="MobiDB-lite"/>
    </source>
</evidence>
<feature type="compositionally biased region" description="Basic and acidic residues" evidence="2">
    <location>
        <begin position="284"/>
        <end position="294"/>
    </location>
</feature>
<dbReference type="OrthoDB" id="444432at2759"/>
<protein>
    <recommendedName>
        <fullName evidence="3">Glutamine amidotransferase type-2 domain-containing protein</fullName>
    </recommendedName>
</protein>
<dbReference type="Gene3D" id="3.60.20.10">
    <property type="entry name" value="Glutamine Phosphoribosylpyrophosphate, subunit 1, domain 1"/>
    <property type="match status" value="1"/>
</dbReference>
<name>U1HR68_ENDPU</name>
<dbReference type="AlphaFoldDB" id="U1HR68"/>